<name>A0A6G4WIC1_9HYPH</name>
<feature type="region of interest" description="Disordered" evidence="1">
    <location>
        <begin position="54"/>
        <end position="81"/>
    </location>
</feature>
<sequence>MSSLVDTTVNPENLSPENSHLPRTCTRLRHCVALWASRAALLAIALASVPEAGAQSSGETAPTGKQSGAPENSASPPSLTNLRYTEDYSYLRDPSKRTGAWWEPLKYIPLDSSGTSYLTLGAELRFREEAYWNFNWGEVPVDNYQWYRMMPYADLHLGPNVRLFGQMIGAWATGKETNVTGVDETGFELLQGFADLKLPLSDSADLTLRGGRQLLSYGSERLISLRYGPNVLRSFDAGLASIEAGHWRVDAFYARPVQNEIDSFNDRFDGNRSVWSAYAARELDEISPSSGLDLYYIGNRNADAEFNQGSGDEIRHTLGSRFFGEGQGWDWNFEGMFQFGSFNRGNIRAWSIASDTGYTFTNLIFSPRVGLRANIISGDRNPYNPDLQTFNPLFPRGKYFGEIGLIGPSNLIDVHPNLMFHLNDQWTLSGAAVFYWRESLDDGIYDAGGGLVRPSGGSRSRYIGTQADVVLGWEPVRSFSAELSYSVFVPGQFIKDTGPSKTAHFVGFETVVKF</sequence>
<dbReference type="AlphaFoldDB" id="A0A6G4WIC1"/>
<accession>A0A6G4WIC1</accession>
<organism evidence="3 4">
    <name type="scientific">Allomesorhizobium camelthorni</name>
    <dbReference type="NCBI Taxonomy" id="475069"/>
    <lineage>
        <taxon>Bacteria</taxon>
        <taxon>Pseudomonadati</taxon>
        <taxon>Pseudomonadota</taxon>
        <taxon>Alphaproteobacteria</taxon>
        <taxon>Hyphomicrobiales</taxon>
        <taxon>Phyllobacteriaceae</taxon>
        <taxon>Allomesorhizobium</taxon>
    </lineage>
</organism>
<reference evidence="3 4" key="1">
    <citation type="submission" date="2020-02" db="EMBL/GenBank/DDBJ databases">
        <title>Genome sequence of strain CCNWXJ40-4.</title>
        <authorList>
            <person name="Gao J."/>
            <person name="Sun J."/>
        </authorList>
    </citation>
    <scope>NUCLEOTIDE SEQUENCE [LARGE SCALE GENOMIC DNA]</scope>
    <source>
        <strain evidence="3 4">CCNWXJ 40-4</strain>
    </source>
</reference>
<feature type="compositionally biased region" description="Polar residues" evidence="1">
    <location>
        <begin position="1"/>
        <end position="18"/>
    </location>
</feature>
<dbReference type="InterPro" id="IPR025388">
    <property type="entry name" value="Alginate_export_dom"/>
</dbReference>
<dbReference type="Pfam" id="PF13372">
    <property type="entry name" value="Alginate_exp"/>
    <property type="match status" value="1"/>
</dbReference>
<comment type="caution">
    <text evidence="3">The sequence shown here is derived from an EMBL/GenBank/DDBJ whole genome shotgun (WGS) entry which is preliminary data.</text>
</comment>
<evidence type="ECO:0000256" key="1">
    <source>
        <dbReference type="SAM" id="MobiDB-lite"/>
    </source>
</evidence>
<keyword evidence="4" id="KW-1185">Reference proteome</keyword>
<evidence type="ECO:0000259" key="2">
    <source>
        <dbReference type="Pfam" id="PF13372"/>
    </source>
</evidence>
<protein>
    <submittedName>
        <fullName evidence="3">Alginate export family protein</fullName>
    </submittedName>
</protein>
<evidence type="ECO:0000313" key="3">
    <source>
        <dbReference type="EMBL" id="NGO53943.1"/>
    </source>
</evidence>
<feature type="domain" description="Alginate export" evidence="2">
    <location>
        <begin position="117"/>
        <end position="503"/>
    </location>
</feature>
<dbReference type="Proteomes" id="UP001642900">
    <property type="component" value="Unassembled WGS sequence"/>
</dbReference>
<dbReference type="Gene3D" id="2.40.160.100">
    <property type="match status" value="1"/>
</dbReference>
<dbReference type="EMBL" id="JAAKZF010000040">
    <property type="protein sequence ID" value="NGO53943.1"/>
    <property type="molecule type" value="Genomic_DNA"/>
</dbReference>
<gene>
    <name evidence="3" type="ORF">G6N73_22800</name>
</gene>
<dbReference type="InterPro" id="IPR053728">
    <property type="entry name" value="Alginate_Permeability_Chnl"/>
</dbReference>
<evidence type="ECO:0000313" key="4">
    <source>
        <dbReference type="Proteomes" id="UP001642900"/>
    </source>
</evidence>
<feature type="region of interest" description="Disordered" evidence="1">
    <location>
        <begin position="1"/>
        <end position="21"/>
    </location>
</feature>
<proteinExistence type="predicted"/>